<comment type="caution">
    <text evidence="3">The sequence shown here is derived from an EMBL/GenBank/DDBJ whole genome shotgun (WGS) entry which is preliminary data.</text>
</comment>
<name>A0ABU2CQ99_9MICO</name>
<feature type="transmembrane region" description="Helical" evidence="2">
    <location>
        <begin position="6"/>
        <end position="25"/>
    </location>
</feature>
<gene>
    <name evidence="3" type="ORF">J2S48_003020</name>
</gene>
<evidence type="ECO:0000256" key="1">
    <source>
        <dbReference type="SAM" id="MobiDB-lite"/>
    </source>
</evidence>
<protein>
    <submittedName>
        <fullName evidence="3">Uncharacterized protein</fullName>
    </submittedName>
</protein>
<accession>A0ABU2CQ99</accession>
<keyword evidence="2" id="KW-1133">Transmembrane helix</keyword>
<dbReference type="InterPro" id="IPR045919">
    <property type="entry name" value="DUF6338"/>
</dbReference>
<sequence length="242" mass="26145">MVPESLATVYAFLGLVAPGLLFQLLRERARPALEESAFREASRVALTSLAFTTASILILAAASAVAPRAVVDLAGWLESGSEYVSEHLWLVVSSVLLEVGLACALAWLSATALAVWVDDQSVKHAKTSIWHLAILESRPKGEETWLSIELMDGVKVWGYVHYFTTDLAMDNRELSLTGPGLSIQRVGEERKSVTATYLVLPGSDIRRMKVSYEPAMTTEPGTGSGAATTEEGPEPEKSREAV</sequence>
<keyword evidence="4" id="KW-1185">Reference proteome</keyword>
<feature type="transmembrane region" description="Helical" evidence="2">
    <location>
        <begin position="46"/>
        <end position="67"/>
    </location>
</feature>
<dbReference type="RefSeq" id="WP_274994433.1">
    <property type="nucleotide sequence ID" value="NZ_JAJQQP010000007.1"/>
</dbReference>
<evidence type="ECO:0000313" key="4">
    <source>
        <dbReference type="Proteomes" id="UP001183585"/>
    </source>
</evidence>
<evidence type="ECO:0000256" key="2">
    <source>
        <dbReference type="SAM" id="Phobius"/>
    </source>
</evidence>
<keyword evidence="2" id="KW-0812">Transmembrane</keyword>
<organism evidence="3 4">
    <name type="scientific">Promicromonospora iranensis</name>
    <dbReference type="NCBI Taxonomy" id="1105144"/>
    <lineage>
        <taxon>Bacteria</taxon>
        <taxon>Bacillati</taxon>
        <taxon>Actinomycetota</taxon>
        <taxon>Actinomycetes</taxon>
        <taxon>Micrococcales</taxon>
        <taxon>Promicromonosporaceae</taxon>
        <taxon>Promicromonospora</taxon>
    </lineage>
</organism>
<feature type="region of interest" description="Disordered" evidence="1">
    <location>
        <begin position="213"/>
        <end position="242"/>
    </location>
</feature>
<dbReference type="Pfam" id="PF19865">
    <property type="entry name" value="DUF6338"/>
    <property type="match status" value="1"/>
</dbReference>
<evidence type="ECO:0000313" key="3">
    <source>
        <dbReference type="EMBL" id="MDR7383505.1"/>
    </source>
</evidence>
<dbReference type="EMBL" id="JAVDYE010000001">
    <property type="protein sequence ID" value="MDR7383505.1"/>
    <property type="molecule type" value="Genomic_DNA"/>
</dbReference>
<keyword evidence="2" id="KW-0472">Membrane</keyword>
<proteinExistence type="predicted"/>
<reference evidence="3 4" key="1">
    <citation type="submission" date="2023-07" db="EMBL/GenBank/DDBJ databases">
        <title>Sequencing the genomes of 1000 actinobacteria strains.</title>
        <authorList>
            <person name="Klenk H.-P."/>
        </authorList>
    </citation>
    <scope>NUCLEOTIDE SEQUENCE [LARGE SCALE GENOMIC DNA]</scope>
    <source>
        <strain evidence="3 4">DSM 45554</strain>
    </source>
</reference>
<feature type="transmembrane region" description="Helical" evidence="2">
    <location>
        <begin position="87"/>
        <end position="117"/>
    </location>
</feature>
<dbReference type="Proteomes" id="UP001183585">
    <property type="component" value="Unassembled WGS sequence"/>
</dbReference>
<feature type="compositionally biased region" description="Low complexity" evidence="1">
    <location>
        <begin position="217"/>
        <end position="230"/>
    </location>
</feature>